<keyword evidence="7" id="KW-0862">Zinc</keyword>
<keyword evidence="3" id="KW-0597">Phosphoprotein</keyword>
<sequence length="498" mass="58364">MESIIENQRTLHEERERCLDIVVKEFMADKKTQRERVNSDQRCRSYFERFNNASEQLIDIYKDVTGERAREIDQLGGPNEFAEFYSRLKLLKEVHRRNPDEEANCLTLEFEKKIQFIQNPDRVEKEIVKFSDEEGYGKYLDMHLIFEQYRNLKCVNKLNYITFIDKFDKFEEIPRETAKKSGAYKEYLAKLLEYILDFISRAKPLTDVAGIRKRAEKEFEILWAEGKLEGWNKEKPALANPGVPLDLDGFESAEQLEALGGDRIKSALIALGLKCGGTPKERAIRLFSVKSLSPEELEKEKPKKSAEQLKEERRVQYLAKTEFELKKLAELLSDERQATKENVERKQARIVGEEEEVDDQEEDVPDDVEDDDVPYNPKNLPLGWDGKPIPYWLYKLHGLNISYTCEICGNQVYKGPKAFQRHFTEWRHSHGMRCLGIPNTAHFANITKIQDALDLWNKMSQEKESSKWDPNIDEEYEDSKGNILNRRTYEDLKRQNLL</sequence>
<dbReference type="Pfam" id="PF16837">
    <property type="entry name" value="SF3A3"/>
    <property type="match status" value="1"/>
</dbReference>
<dbReference type="WBParaSite" id="BXY_0318400.1">
    <property type="protein sequence ID" value="BXY_0318400.1"/>
    <property type="gene ID" value="BXY_0318400"/>
</dbReference>
<dbReference type="InterPro" id="IPR051421">
    <property type="entry name" value="RNA_Proc_DNA_Dmg_Regulator"/>
</dbReference>
<name>A0A1I7RR37_BURXY</name>
<dbReference type="Proteomes" id="UP000582659">
    <property type="component" value="Unassembled WGS sequence"/>
</dbReference>
<evidence type="ECO:0000313" key="12">
    <source>
        <dbReference type="EMBL" id="CAD5234807.1"/>
    </source>
</evidence>
<keyword evidence="4" id="KW-0507">mRNA processing</keyword>
<accession>A0A1I7RR37</accession>
<gene>
    <name evidence="12" type="ORF">BXYJ_LOCUS14898</name>
</gene>
<keyword evidence="6" id="KW-0863">Zinc-finger</keyword>
<keyword evidence="5" id="KW-0479">Metal-binding</keyword>
<dbReference type="OrthoDB" id="2160351at2759"/>
<dbReference type="EMBL" id="CAJFDI010000006">
    <property type="protein sequence ID" value="CAD5234807.1"/>
    <property type="molecule type" value="Genomic_DNA"/>
</dbReference>
<dbReference type="Pfam" id="PF13297">
    <property type="entry name" value="SDE2_2C"/>
    <property type="match status" value="1"/>
</dbReference>
<dbReference type="Pfam" id="PF11931">
    <property type="entry name" value="SF3a60_Prp9_C"/>
    <property type="match status" value="1"/>
</dbReference>
<dbReference type="PROSITE" id="PS50171">
    <property type="entry name" value="ZF_MATRIN"/>
    <property type="match status" value="1"/>
</dbReference>
<keyword evidence="14" id="KW-1185">Reference proteome</keyword>
<evidence type="ECO:0000256" key="4">
    <source>
        <dbReference type="ARBA" id="ARBA00022664"/>
    </source>
</evidence>
<dbReference type="PANTHER" id="PTHR12786">
    <property type="entry name" value="SPLICING FACTOR SF3A-RELATED"/>
    <property type="match status" value="1"/>
</dbReference>
<evidence type="ECO:0000313" key="15">
    <source>
        <dbReference type="WBParaSite" id="BXY_0318400.1"/>
    </source>
</evidence>
<dbReference type="InterPro" id="IPR025086">
    <property type="entry name" value="SDE2/SF3A3_SAP"/>
</dbReference>
<evidence type="ECO:0000256" key="2">
    <source>
        <dbReference type="ARBA" id="ARBA00008776"/>
    </source>
</evidence>
<evidence type="ECO:0000256" key="7">
    <source>
        <dbReference type="ARBA" id="ARBA00022833"/>
    </source>
</evidence>
<comment type="subcellular location">
    <subcellularLocation>
        <location evidence="1">Nucleus</location>
    </subcellularLocation>
</comment>
<evidence type="ECO:0000256" key="1">
    <source>
        <dbReference type="ARBA" id="ARBA00004123"/>
    </source>
</evidence>
<dbReference type="GO" id="GO:0000398">
    <property type="term" value="P:mRNA splicing, via spliceosome"/>
    <property type="evidence" value="ECO:0007669"/>
    <property type="project" value="InterPro"/>
</dbReference>
<dbReference type="AlphaFoldDB" id="A0A1I7RR37"/>
<evidence type="ECO:0000256" key="5">
    <source>
        <dbReference type="ARBA" id="ARBA00022723"/>
    </source>
</evidence>
<feature type="compositionally biased region" description="Acidic residues" evidence="10">
    <location>
        <begin position="353"/>
        <end position="373"/>
    </location>
</feature>
<dbReference type="Proteomes" id="UP000659654">
    <property type="component" value="Unassembled WGS sequence"/>
</dbReference>
<feature type="region of interest" description="Disordered" evidence="10">
    <location>
        <begin position="342"/>
        <end position="379"/>
    </location>
</feature>
<evidence type="ECO:0000313" key="14">
    <source>
        <dbReference type="Proteomes" id="UP000659654"/>
    </source>
</evidence>
<reference evidence="12" key="2">
    <citation type="submission" date="2020-09" db="EMBL/GenBank/DDBJ databases">
        <authorList>
            <person name="Kikuchi T."/>
        </authorList>
    </citation>
    <scope>NUCLEOTIDE SEQUENCE</scope>
    <source>
        <strain evidence="12">Ka4C1</strain>
    </source>
</reference>
<organism evidence="13 15">
    <name type="scientific">Bursaphelenchus xylophilus</name>
    <name type="common">Pinewood nematode worm</name>
    <name type="synonym">Aphelenchoides xylophilus</name>
    <dbReference type="NCBI Taxonomy" id="6326"/>
    <lineage>
        <taxon>Eukaryota</taxon>
        <taxon>Metazoa</taxon>
        <taxon>Ecdysozoa</taxon>
        <taxon>Nematoda</taxon>
        <taxon>Chromadorea</taxon>
        <taxon>Rhabditida</taxon>
        <taxon>Tylenchina</taxon>
        <taxon>Tylenchomorpha</taxon>
        <taxon>Aphelenchoidea</taxon>
        <taxon>Aphelenchoididae</taxon>
        <taxon>Bursaphelenchus</taxon>
    </lineage>
</organism>
<evidence type="ECO:0000256" key="6">
    <source>
        <dbReference type="ARBA" id="ARBA00022771"/>
    </source>
</evidence>
<evidence type="ECO:0000256" key="10">
    <source>
        <dbReference type="SAM" id="MobiDB-lite"/>
    </source>
</evidence>
<dbReference type="eggNOG" id="KOG2636">
    <property type="taxonomic scope" value="Eukaryota"/>
</dbReference>
<dbReference type="Proteomes" id="UP000095284">
    <property type="component" value="Unplaced"/>
</dbReference>
<comment type="similarity">
    <text evidence="2">Belongs to the SF3A3 family.</text>
</comment>
<dbReference type="InterPro" id="IPR021966">
    <property type="entry name" value="SF3a60_bindingd"/>
</dbReference>
<dbReference type="InterPro" id="IPR000690">
    <property type="entry name" value="Matrin/U1-C_Znf_C2H2"/>
</dbReference>
<evidence type="ECO:0000256" key="9">
    <source>
        <dbReference type="ARBA" id="ARBA00023242"/>
    </source>
</evidence>
<dbReference type="InterPro" id="IPR031774">
    <property type="entry name" value="SF3A3_dom"/>
</dbReference>
<keyword evidence="8" id="KW-0508">mRNA splicing</keyword>
<evidence type="ECO:0000313" key="13">
    <source>
        <dbReference type="Proteomes" id="UP000095284"/>
    </source>
</evidence>
<evidence type="ECO:0000256" key="8">
    <source>
        <dbReference type="ARBA" id="ARBA00023187"/>
    </source>
</evidence>
<evidence type="ECO:0000259" key="11">
    <source>
        <dbReference type="PROSITE" id="PS50171"/>
    </source>
</evidence>
<keyword evidence="9" id="KW-0539">Nucleus</keyword>
<dbReference type="SMR" id="A0A1I7RR37"/>
<protein>
    <submittedName>
        <fullName evidence="12">(pine wood nematode) hypothetical protein</fullName>
    </submittedName>
    <submittedName>
        <fullName evidence="15">Matrin-type domain-containing protein</fullName>
    </submittedName>
</protein>
<dbReference type="GO" id="GO:0003723">
    <property type="term" value="F:RNA binding"/>
    <property type="evidence" value="ECO:0007669"/>
    <property type="project" value="InterPro"/>
</dbReference>
<proteinExistence type="inferred from homology"/>
<feature type="domain" description="Matrin-type" evidence="11">
    <location>
        <begin position="403"/>
        <end position="434"/>
    </location>
</feature>
<dbReference type="Pfam" id="PF12108">
    <property type="entry name" value="SF3a60_bindingd"/>
    <property type="match status" value="1"/>
</dbReference>
<dbReference type="GO" id="GO:0005681">
    <property type="term" value="C:spliceosomal complex"/>
    <property type="evidence" value="ECO:0007669"/>
    <property type="project" value="InterPro"/>
</dbReference>
<dbReference type="InterPro" id="IPR024598">
    <property type="entry name" value="SF3a60/Prp9_C"/>
</dbReference>
<evidence type="ECO:0000256" key="3">
    <source>
        <dbReference type="ARBA" id="ARBA00022553"/>
    </source>
</evidence>
<dbReference type="PANTHER" id="PTHR12786:SF2">
    <property type="entry name" value="SPLICING FACTOR 3A SUBUNIT 3"/>
    <property type="match status" value="1"/>
</dbReference>
<dbReference type="GO" id="GO:0008270">
    <property type="term" value="F:zinc ion binding"/>
    <property type="evidence" value="ECO:0007669"/>
    <property type="project" value="UniProtKB-KW"/>
</dbReference>
<dbReference type="EMBL" id="CAJFCV020000006">
    <property type="protein sequence ID" value="CAG9130828.1"/>
    <property type="molecule type" value="Genomic_DNA"/>
</dbReference>
<reference evidence="15" key="1">
    <citation type="submission" date="2016-11" db="UniProtKB">
        <authorList>
            <consortium name="WormBaseParasite"/>
        </authorList>
    </citation>
    <scope>IDENTIFICATION</scope>
</reference>